<keyword evidence="4 6" id="KW-1133">Transmembrane helix</keyword>
<protein>
    <submittedName>
        <fullName evidence="8">GPH family glycoside/pentoside/hexuronide:cation symporter</fullName>
    </submittedName>
</protein>
<sequence>MMQSVQKQASLQQNAKIGMIEKVGYASGDLASNLIYQTISIYLLFFYTNIYGISAGAAATMFFVVRIIDAISDPLVGTLVDRTNTRFGRFRPYLLFWAIPFAGLAFLCFTTPDFSEGGKLIYAYVTYVGLSIVYTFVNVPYAALTPAITANNTEIVSLTSVRMIFANLGGVIVSYFVPYLSNFFAEFTSPSRSWQLTMGIIGAVGALLLLFCFFSTKERVKPINEEKIKFSDIFEQFRKNRPLVVLSIFFVLIFGVNSISSSIGVYYVTYNMGREDLVGLYTVLGSLPAFICIPLIPILNKKLGKKMLLNLSLILSIIGTLSLLVIPASMVSLILISRVVTALGTLTAGAFMWALVPETIEYGEYVTGKRLSGLIYAIIGFFFKCGMALGGAIPGVVLSQFGYVANEAQTPYALTGILIATAVIPAITLILALVDINFYNLDEKKHSKILNALKERAVNVGKA</sequence>
<feature type="transmembrane region" description="Helical" evidence="6">
    <location>
        <begin position="280"/>
        <end position="300"/>
    </location>
</feature>
<keyword evidence="3 6" id="KW-0812">Transmembrane</keyword>
<dbReference type="PROSITE" id="PS50850">
    <property type="entry name" value="MFS"/>
    <property type="match status" value="1"/>
</dbReference>
<feature type="transmembrane region" description="Helical" evidence="6">
    <location>
        <begin position="243"/>
        <end position="268"/>
    </location>
</feature>
<dbReference type="InterPro" id="IPR001927">
    <property type="entry name" value="Na/Gal_symport"/>
</dbReference>
<dbReference type="Proteomes" id="UP001232245">
    <property type="component" value="Unassembled WGS sequence"/>
</dbReference>
<dbReference type="EMBL" id="JAUSTZ010000003">
    <property type="protein sequence ID" value="MDQ0225434.1"/>
    <property type="molecule type" value="Genomic_DNA"/>
</dbReference>
<evidence type="ECO:0000256" key="6">
    <source>
        <dbReference type="SAM" id="Phobius"/>
    </source>
</evidence>
<evidence type="ECO:0000256" key="1">
    <source>
        <dbReference type="ARBA" id="ARBA00004651"/>
    </source>
</evidence>
<comment type="caution">
    <text evidence="8">The sequence shown here is derived from an EMBL/GenBank/DDBJ whole genome shotgun (WGS) entry which is preliminary data.</text>
</comment>
<keyword evidence="5 6" id="KW-0472">Membrane</keyword>
<evidence type="ECO:0000256" key="2">
    <source>
        <dbReference type="ARBA" id="ARBA00022448"/>
    </source>
</evidence>
<feature type="transmembrane region" description="Helical" evidence="6">
    <location>
        <begin position="307"/>
        <end position="326"/>
    </location>
</feature>
<evidence type="ECO:0000259" key="7">
    <source>
        <dbReference type="PROSITE" id="PS50850"/>
    </source>
</evidence>
<evidence type="ECO:0000313" key="9">
    <source>
        <dbReference type="Proteomes" id="UP001232245"/>
    </source>
</evidence>
<reference evidence="8 9" key="1">
    <citation type="submission" date="2023-07" db="EMBL/GenBank/DDBJ databases">
        <title>Genomic Encyclopedia of Type Strains, Phase IV (KMG-IV): sequencing the most valuable type-strain genomes for metagenomic binning, comparative biology and taxonomic classification.</title>
        <authorList>
            <person name="Goeker M."/>
        </authorList>
    </citation>
    <scope>NUCLEOTIDE SEQUENCE [LARGE SCALE GENOMIC DNA]</scope>
    <source>
        <strain evidence="8 9">DSM 17723</strain>
    </source>
</reference>
<feature type="transmembrane region" description="Helical" evidence="6">
    <location>
        <begin position="374"/>
        <end position="397"/>
    </location>
</feature>
<feature type="transmembrane region" description="Helical" evidence="6">
    <location>
        <begin position="155"/>
        <end position="176"/>
    </location>
</feature>
<name>A0ABT9YZL3_9BACI</name>
<dbReference type="CDD" id="cd17332">
    <property type="entry name" value="MFS_MelB_like"/>
    <property type="match status" value="1"/>
</dbReference>
<dbReference type="Gene3D" id="1.20.1250.20">
    <property type="entry name" value="MFS general substrate transporter like domains"/>
    <property type="match status" value="2"/>
</dbReference>
<evidence type="ECO:0000313" key="8">
    <source>
        <dbReference type="EMBL" id="MDQ0225434.1"/>
    </source>
</evidence>
<keyword evidence="2" id="KW-0813">Transport</keyword>
<proteinExistence type="predicted"/>
<dbReference type="PANTHER" id="PTHR11328:SF24">
    <property type="entry name" value="MAJOR FACILITATOR SUPERFAMILY (MFS) PROFILE DOMAIN-CONTAINING PROTEIN"/>
    <property type="match status" value="1"/>
</dbReference>
<dbReference type="PANTHER" id="PTHR11328">
    <property type="entry name" value="MAJOR FACILITATOR SUPERFAMILY DOMAIN-CONTAINING PROTEIN"/>
    <property type="match status" value="1"/>
</dbReference>
<organism evidence="8 9">
    <name type="scientific">Metabacillus niabensis</name>
    <dbReference type="NCBI Taxonomy" id="324854"/>
    <lineage>
        <taxon>Bacteria</taxon>
        <taxon>Bacillati</taxon>
        <taxon>Bacillota</taxon>
        <taxon>Bacilli</taxon>
        <taxon>Bacillales</taxon>
        <taxon>Bacillaceae</taxon>
        <taxon>Metabacillus</taxon>
    </lineage>
</organism>
<comment type="subcellular location">
    <subcellularLocation>
        <location evidence="1">Cell membrane</location>
        <topology evidence="1">Multi-pass membrane protein</topology>
    </subcellularLocation>
</comment>
<feature type="transmembrane region" description="Helical" evidence="6">
    <location>
        <begin position="94"/>
        <end position="115"/>
    </location>
</feature>
<dbReference type="SUPFAM" id="SSF103473">
    <property type="entry name" value="MFS general substrate transporter"/>
    <property type="match status" value="1"/>
</dbReference>
<dbReference type="InterPro" id="IPR039672">
    <property type="entry name" value="MFS_2"/>
</dbReference>
<feature type="domain" description="Major facilitator superfamily (MFS) profile" evidence="7">
    <location>
        <begin position="17"/>
        <end position="440"/>
    </location>
</feature>
<dbReference type="Pfam" id="PF13347">
    <property type="entry name" value="MFS_2"/>
    <property type="match status" value="1"/>
</dbReference>
<evidence type="ECO:0000256" key="5">
    <source>
        <dbReference type="ARBA" id="ARBA00023136"/>
    </source>
</evidence>
<feature type="transmembrane region" description="Helical" evidence="6">
    <location>
        <begin position="196"/>
        <end position="214"/>
    </location>
</feature>
<keyword evidence="9" id="KW-1185">Reference proteome</keyword>
<accession>A0ABT9YZL3</accession>
<feature type="transmembrane region" description="Helical" evidence="6">
    <location>
        <begin position="332"/>
        <end position="353"/>
    </location>
</feature>
<gene>
    <name evidence="8" type="ORF">J2S02_001778</name>
</gene>
<feature type="transmembrane region" description="Helical" evidence="6">
    <location>
        <begin position="417"/>
        <end position="439"/>
    </location>
</feature>
<dbReference type="InterPro" id="IPR020846">
    <property type="entry name" value="MFS_dom"/>
</dbReference>
<feature type="transmembrane region" description="Helical" evidence="6">
    <location>
        <begin position="39"/>
        <end position="65"/>
    </location>
</feature>
<feature type="transmembrane region" description="Helical" evidence="6">
    <location>
        <begin position="121"/>
        <end position="143"/>
    </location>
</feature>
<evidence type="ECO:0000256" key="3">
    <source>
        <dbReference type="ARBA" id="ARBA00022692"/>
    </source>
</evidence>
<dbReference type="NCBIfam" id="TIGR00792">
    <property type="entry name" value="gph"/>
    <property type="match status" value="1"/>
</dbReference>
<evidence type="ECO:0000256" key="4">
    <source>
        <dbReference type="ARBA" id="ARBA00022989"/>
    </source>
</evidence>
<dbReference type="InterPro" id="IPR036259">
    <property type="entry name" value="MFS_trans_sf"/>
</dbReference>